<evidence type="ECO:0000313" key="1">
    <source>
        <dbReference type="EMBL" id="AEB11282.1"/>
    </source>
</evidence>
<dbReference type="STRING" id="869210.Marky_0530"/>
<dbReference type="AlphaFoldDB" id="F2NNQ8"/>
<dbReference type="HOGENOM" id="CLU_2585538_0_0_0"/>
<sequence>MMETRKETITKANPNFTVVGQGVAGRKVQVAGYTVPDNTAVGVPNGTQLIMKLFDASGNEISRDSYVFFYVKRSGFDGML</sequence>
<dbReference type="Proteomes" id="UP000007030">
    <property type="component" value="Chromosome"/>
</dbReference>
<accession>F2NNQ8</accession>
<gene>
    <name evidence="1" type="ordered locus">Marky_0530</name>
</gene>
<dbReference type="EMBL" id="CP002630">
    <property type="protein sequence ID" value="AEB11282.1"/>
    <property type="molecule type" value="Genomic_DNA"/>
</dbReference>
<dbReference type="RefSeq" id="WP_013703335.1">
    <property type="nucleotide sequence ID" value="NC_015387.1"/>
</dbReference>
<evidence type="ECO:0000313" key="2">
    <source>
        <dbReference type="Proteomes" id="UP000007030"/>
    </source>
</evidence>
<organism evidence="1 2">
    <name type="scientific">Marinithermus hydrothermalis (strain DSM 14884 / JCM 11576 / T1)</name>
    <dbReference type="NCBI Taxonomy" id="869210"/>
    <lineage>
        <taxon>Bacteria</taxon>
        <taxon>Thermotogati</taxon>
        <taxon>Deinococcota</taxon>
        <taxon>Deinococci</taxon>
        <taxon>Thermales</taxon>
        <taxon>Thermaceae</taxon>
        <taxon>Marinithermus</taxon>
    </lineage>
</organism>
<keyword evidence="2" id="KW-1185">Reference proteome</keyword>
<proteinExistence type="predicted"/>
<name>F2NNQ8_MARHT</name>
<dbReference type="KEGG" id="mhd:Marky_0530"/>
<dbReference type="Gene3D" id="2.60.120.1180">
    <property type="match status" value="1"/>
</dbReference>
<reference evidence="1 2" key="1">
    <citation type="journal article" date="2012" name="Stand. Genomic Sci.">
        <title>Complete genome sequence of the aerobic, heterotroph Marinithermus hydrothermalis type strain (T1(T)) from a deep-sea hydrothermal vent chimney.</title>
        <authorList>
            <person name="Copeland A."/>
            <person name="Gu W."/>
            <person name="Yasawong M."/>
            <person name="Lapidus A."/>
            <person name="Lucas S."/>
            <person name="Deshpande S."/>
            <person name="Pagani I."/>
            <person name="Tapia R."/>
            <person name="Cheng J.F."/>
            <person name="Goodwin L.A."/>
            <person name="Pitluck S."/>
            <person name="Liolios K."/>
            <person name="Ivanova N."/>
            <person name="Mavromatis K."/>
            <person name="Mikhailova N."/>
            <person name="Pati A."/>
            <person name="Chen A."/>
            <person name="Palaniappan K."/>
            <person name="Land M."/>
            <person name="Pan C."/>
            <person name="Brambilla E.M."/>
            <person name="Rohde M."/>
            <person name="Tindall B.J."/>
            <person name="Sikorski J."/>
            <person name="Goker M."/>
            <person name="Detter J.C."/>
            <person name="Bristow J."/>
            <person name="Eisen J.A."/>
            <person name="Markowitz V."/>
            <person name="Hugenholtz P."/>
            <person name="Kyrpides N.C."/>
            <person name="Klenk H.P."/>
            <person name="Woyke T."/>
        </authorList>
    </citation>
    <scope>NUCLEOTIDE SEQUENCE [LARGE SCALE GENOMIC DNA]</scope>
    <source>
        <strain evidence="2">DSM 14884 / JCM 11576 / T1</strain>
    </source>
</reference>
<protein>
    <submittedName>
        <fullName evidence="1">Uncharacterized protein</fullName>
    </submittedName>
</protein>